<dbReference type="EMBL" id="DF977497">
    <property type="protein sequence ID" value="GAP90761.1"/>
    <property type="molecule type" value="Genomic_DNA"/>
</dbReference>
<feature type="compositionally biased region" description="Gly residues" evidence="1">
    <location>
        <begin position="187"/>
        <end position="207"/>
    </location>
</feature>
<name>A0A1W2TQM1_ROSNE</name>
<evidence type="ECO:0000256" key="1">
    <source>
        <dbReference type="SAM" id="MobiDB-lite"/>
    </source>
</evidence>
<dbReference type="OrthoDB" id="4752972at2759"/>
<accession>A0A1W2TQM1</accession>
<reference evidence="2" key="1">
    <citation type="submission" date="2016-03" db="EMBL/GenBank/DDBJ databases">
        <title>Draft genome sequence of Rosellinia necatrix.</title>
        <authorList>
            <person name="Kanematsu S."/>
        </authorList>
    </citation>
    <scope>NUCLEOTIDE SEQUENCE [LARGE SCALE GENOMIC DNA]</scope>
    <source>
        <strain evidence="2">W97</strain>
    </source>
</reference>
<protein>
    <submittedName>
        <fullName evidence="2">Uncharacterized protein</fullName>
    </submittedName>
</protein>
<keyword evidence="3" id="KW-1185">Reference proteome</keyword>
<evidence type="ECO:0000313" key="3">
    <source>
        <dbReference type="Proteomes" id="UP000054516"/>
    </source>
</evidence>
<feature type="compositionally biased region" description="Basic and acidic residues" evidence="1">
    <location>
        <begin position="176"/>
        <end position="185"/>
    </location>
</feature>
<feature type="region of interest" description="Disordered" evidence="1">
    <location>
        <begin position="101"/>
        <end position="219"/>
    </location>
</feature>
<proteinExistence type="predicted"/>
<sequence>MPPTKNGRQNLAGVSRQTADGVFYTNGRYVCRRLRDGVPCNREMADTRHSISSHNSYFHTAGRYQQLMALGHYHCTEDGCNHESPTFNAILGHLRSSHGFRGSSDPLKLHYGIPVPTKRKRKTEAKQNGRKKQRQDSGEGGGQNRLQEDEEGQENTPQDTEEDPEADDDLLYFIDPHLREWDRRHGGGGGGDFGGGGTGNGGSGLGGQILSSGVIAASS</sequence>
<organism evidence="2">
    <name type="scientific">Rosellinia necatrix</name>
    <name type="common">White root-rot fungus</name>
    <dbReference type="NCBI Taxonomy" id="77044"/>
    <lineage>
        <taxon>Eukaryota</taxon>
        <taxon>Fungi</taxon>
        <taxon>Dikarya</taxon>
        <taxon>Ascomycota</taxon>
        <taxon>Pezizomycotina</taxon>
        <taxon>Sordariomycetes</taxon>
        <taxon>Xylariomycetidae</taxon>
        <taxon>Xylariales</taxon>
        <taxon>Xylariaceae</taxon>
        <taxon>Rosellinia</taxon>
    </lineage>
</organism>
<feature type="compositionally biased region" description="Basic residues" evidence="1">
    <location>
        <begin position="117"/>
        <end position="133"/>
    </location>
</feature>
<evidence type="ECO:0000313" key="2">
    <source>
        <dbReference type="EMBL" id="GAP90761.1"/>
    </source>
</evidence>
<dbReference type="Proteomes" id="UP000054516">
    <property type="component" value="Unassembled WGS sequence"/>
</dbReference>
<gene>
    <name evidence="2" type="ORF">SAMD00023353_5201020</name>
</gene>
<dbReference type="AlphaFoldDB" id="A0A1W2TQM1"/>
<feature type="compositionally biased region" description="Acidic residues" evidence="1">
    <location>
        <begin position="148"/>
        <end position="170"/>
    </location>
</feature>